<evidence type="ECO:0000313" key="8">
    <source>
        <dbReference type="Proteomes" id="UP000218702"/>
    </source>
</evidence>
<evidence type="ECO:0000256" key="4">
    <source>
        <dbReference type="ARBA" id="ARBA00023239"/>
    </source>
</evidence>
<dbReference type="InterPro" id="IPR016024">
    <property type="entry name" value="ARM-type_fold"/>
</dbReference>
<dbReference type="Gene3D" id="3.90.1580.10">
    <property type="entry name" value="paralog of FGE (formylglycine-generating enzyme)"/>
    <property type="match status" value="1"/>
</dbReference>
<proteinExistence type="inferred from homology"/>
<keyword evidence="4" id="KW-0456">Lyase</keyword>
<dbReference type="KEGG" id="dcm:NIES806_12940"/>
<keyword evidence="3" id="KW-0605">Phycobilisome</keyword>
<dbReference type="GO" id="GO:0120147">
    <property type="term" value="F:formylglycine-generating oxidase activity"/>
    <property type="evidence" value="ECO:0007669"/>
    <property type="project" value="TreeGrafter"/>
</dbReference>
<evidence type="ECO:0000313" key="7">
    <source>
        <dbReference type="EMBL" id="BAZ85094.1"/>
    </source>
</evidence>
<dbReference type="InterPro" id="IPR042095">
    <property type="entry name" value="SUMF_sf"/>
</dbReference>
<dbReference type="InterPro" id="IPR011989">
    <property type="entry name" value="ARM-like"/>
</dbReference>
<dbReference type="GO" id="GO:0016829">
    <property type="term" value="F:lyase activity"/>
    <property type="evidence" value="ECO:0007669"/>
    <property type="project" value="UniProtKB-KW"/>
</dbReference>
<dbReference type="InterPro" id="IPR016187">
    <property type="entry name" value="CTDL_fold"/>
</dbReference>
<dbReference type="PANTHER" id="PTHR23150:SF19">
    <property type="entry name" value="FORMYLGLYCINE-GENERATING ENZYME"/>
    <property type="match status" value="1"/>
</dbReference>
<dbReference type="GO" id="GO:0030089">
    <property type="term" value="C:phycobilisome"/>
    <property type="evidence" value="ECO:0007669"/>
    <property type="project" value="UniProtKB-KW"/>
</dbReference>
<feature type="domain" description="Sulfatase-modifying factor enzyme-like" evidence="6">
    <location>
        <begin position="257"/>
        <end position="485"/>
    </location>
</feature>
<accession>A0A1Z4V0Y1</accession>
<dbReference type="Pfam" id="PF03781">
    <property type="entry name" value="FGE-sulfatase"/>
    <property type="match status" value="1"/>
</dbReference>
<protein>
    <recommendedName>
        <fullName evidence="6">Sulfatase-modifying factor enzyme-like domain-containing protein</fullName>
    </recommendedName>
</protein>
<keyword evidence="2" id="KW-0042">Antenna complex</keyword>
<dbReference type="PANTHER" id="PTHR23150">
    <property type="entry name" value="SULFATASE MODIFYING FACTOR 1, 2"/>
    <property type="match status" value="1"/>
</dbReference>
<evidence type="ECO:0000256" key="3">
    <source>
        <dbReference type="ARBA" id="ARBA00022738"/>
    </source>
</evidence>
<organism evidence="7 8">
    <name type="scientific">Dolichospermum compactum NIES-806</name>
    <dbReference type="NCBI Taxonomy" id="1973481"/>
    <lineage>
        <taxon>Bacteria</taxon>
        <taxon>Bacillati</taxon>
        <taxon>Cyanobacteriota</taxon>
        <taxon>Cyanophyceae</taxon>
        <taxon>Nostocales</taxon>
        <taxon>Aphanizomenonaceae</taxon>
        <taxon>Dolichospermum</taxon>
        <taxon>Dolichospermum compactum</taxon>
    </lineage>
</organism>
<dbReference type="SUPFAM" id="SSF48371">
    <property type="entry name" value="ARM repeat"/>
    <property type="match status" value="1"/>
</dbReference>
<feature type="region of interest" description="Disordered" evidence="5">
    <location>
        <begin position="265"/>
        <end position="285"/>
    </location>
</feature>
<dbReference type="InterPro" id="IPR051043">
    <property type="entry name" value="Sulfatase_Mod_Factor_Kinase"/>
</dbReference>
<dbReference type="EMBL" id="AP018316">
    <property type="protein sequence ID" value="BAZ85094.1"/>
    <property type="molecule type" value="Genomic_DNA"/>
</dbReference>
<evidence type="ECO:0000256" key="2">
    <source>
        <dbReference type="ARBA" id="ARBA00022549"/>
    </source>
</evidence>
<evidence type="ECO:0000259" key="6">
    <source>
        <dbReference type="Pfam" id="PF03781"/>
    </source>
</evidence>
<dbReference type="RefSeq" id="WP_231940004.1">
    <property type="nucleotide sequence ID" value="NZ_AP018316.1"/>
</dbReference>
<evidence type="ECO:0000256" key="5">
    <source>
        <dbReference type="SAM" id="MobiDB-lite"/>
    </source>
</evidence>
<feature type="compositionally biased region" description="Basic and acidic residues" evidence="5">
    <location>
        <begin position="273"/>
        <end position="283"/>
    </location>
</feature>
<dbReference type="Proteomes" id="UP000218702">
    <property type="component" value="Chromosome"/>
</dbReference>
<dbReference type="AlphaFoldDB" id="A0A1Z4V0Y1"/>
<dbReference type="Gene3D" id="1.25.10.10">
    <property type="entry name" value="Leucine-rich Repeat Variant"/>
    <property type="match status" value="1"/>
</dbReference>
<sequence>MNHPQQPREYDAVLGGNSSIPECAAVLGGIEGVKLRLQNPDAKVRIAALEQAVNYGEQGLDLVIAGLKDDSLEVQKQAYILLNDWQEKQQLLLMSQIQKQHKIKSSLMIKMQNLFFNQEKDQKDEEEKILIKQALLEKVNYVLINLIEDVRLRFKNSDSTVRFAAFEQALNYGEQGLDLVIEALKNESWDIQNAAYLILNKRTEPRIKQILQDPRQLGFKLEQIEVVTTNKYGKIIQRQPRVARYFIEDLDNSVKLEMAAIPGGTFMMGSPENEERRRDRESPQHQVTVPSFFMGKYPVTQAQYQAIMGTNPSYFNGSNRPVERVIWNDAIAFCEKLSQRTGKNYRLPSEAEWEYACRAGTTTPFHFGETITTDLANYNGDYTYGGGIKGIYREETTEVGSFGVANNFGLYDMHGNVWEWCEDSWYTSYKGAPTDGSAWLDTEENTNSKLLRGGSWLYNPGNCRSAYRHYYIFDYTYNHIGFRVVCSGAART</sequence>
<dbReference type="InterPro" id="IPR005532">
    <property type="entry name" value="SUMF_dom"/>
</dbReference>
<dbReference type="SUPFAM" id="SSF56436">
    <property type="entry name" value="C-type lectin-like"/>
    <property type="match status" value="1"/>
</dbReference>
<comment type="similarity">
    <text evidence="1">Belongs to the CpcE/RpcE/PecE family.</text>
</comment>
<evidence type="ECO:0000256" key="1">
    <source>
        <dbReference type="ARBA" id="ARBA00009299"/>
    </source>
</evidence>
<gene>
    <name evidence="7" type="ORF">NIES806_12940</name>
</gene>
<reference evidence="7 8" key="1">
    <citation type="submission" date="2017-06" db="EMBL/GenBank/DDBJ databases">
        <title>Genome sequencing of cyanobaciteial culture collection at National Institute for Environmental Studies (NIES).</title>
        <authorList>
            <person name="Hirose Y."/>
            <person name="Shimura Y."/>
            <person name="Fujisawa T."/>
            <person name="Nakamura Y."/>
            <person name="Kawachi M."/>
        </authorList>
    </citation>
    <scope>NUCLEOTIDE SEQUENCE [LARGE SCALE GENOMIC DNA]</scope>
    <source>
        <strain evidence="7 8">NIES-806</strain>
    </source>
</reference>
<name>A0A1Z4V0Y1_9CYAN</name>
<keyword evidence="8" id="KW-1185">Reference proteome</keyword>